<gene>
    <name evidence="1" type="ORF">SAMN04488072_103147</name>
</gene>
<dbReference type="GO" id="GO:0016740">
    <property type="term" value="F:transferase activity"/>
    <property type="evidence" value="ECO:0007669"/>
    <property type="project" value="UniProtKB-KW"/>
</dbReference>
<dbReference type="Gene3D" id="1.20.120.330">
    <property type="entry name" value="Nucleotidyltransferases domain 2"/>
    <property type="match status" value="1"/>
</dbReference>
<name>A0A1I0WPN9_9BACI</name>
<dbReference type="AlphaFoldDB" id="A0A1I0WPN9"/>
<proteinExistence type="predicted"/>
<protein>
    <submittedName>
        <fullName evidence="1">Nucleotidyltransferase substrate binding protein like</fullName>
    </submittedName>
</protein>
<dbReference type="EMBL" id="FOJW01000003">
    <property type="protein sequence ID" value="SFA89943.1"/>
    <property type="molecule type" value="Genomic_DNA"/>
</dbReference>
<dbReference type="Proteomes" id="UP000198642">
    <property type="component" value="Unassembled WGS sequence"/>
</dbReference>
<reference evidence="1 2" key="1">
    <citation type="submission" date="2016-10" db="EMBL/GenBank/DDBJ databases">
        <authorList>
            <person name="de Groot N.N."/>
        </authorList>
    </citation>
    <scope>NUCLEOTIDE SEQUENCE [LARGE SCALE GENOMIC DNA]</scope>
    <source>
        <strain evidence="1 2">CGMCC 1.3702</strain>
    </source>
</reference>
<dbReference type="SUPFAM" id="SSF81593">
    <property type="entry name" value="Nucleotidyltransferase substrate binding subunit/domain"/>
    <property type="match status" value="1"/>
</dbReference>
<evidence type="ECO:0000313" key="1">
    <source>
        <dbReference type="EMBL" id="SFA89943.1"/>
    </source>
</evidence>
<organism evidence="1 2">
    <name type="scientific">Lentibacillus halodurans</name>
    <dbReference type="NCBI Taxonomy" id="237679"/>
    <lineage>
        <taxon>Bacteria</taxon>
        <taxon>Bacillati</taxon>
        <taxon>Bacillota</taxon>
        <taxon>Bacilli</taxon>
        <taxon>Bacillales</taxon>
        <taxon>Bacillaceae</taxon>
        <taxon>Lentibacillus</taxon>
    </lineage>
</organism>
<dbReference type="Pfam" id="PF08780">
    <property type="entry name" value="NTase_sub_bind"/>
    <property type="match status" value="1"/>
</dbReference>
<dbReference type="RefSeq" id="WP_211772910.1">
    <property type="nucleotide sequence ID" value="NZ_FOJW01000003.1"/>
</dbReference>
<sequence length="86" mass="9836">MERLRERMENVNRTLTAFHELVVNDPSTIERDAAIQRFKFSFEACWKTGKQFSFDIEGLDIGSSKGVIHSSREVCVLSEEESILGL</sequence>
<evidence type="ECO:0000313" key="2">
    <source>
        <dbReference type="Proteomes" id="UP000198642"/>
    </source>
</evidence>
<keyword evidence="1" id="KW-0808">Transferase</keyword>
<keyword evidence="2" id="KW-1185">Reference proteome</keyword>
<dbReference type="STRING" id="237679.SAMN04488072_103147"/>
<dbReference type="InterPro" id="IPR010235">
    <property type="entry name" value="HepT"/>
</dbReference>
<accession>A0A1I0WPN9</accession>